<dbReference type="InterPro" id="IPR024096">
    <property type="entry name" value="NO_sig/Golgi_transp_ligand-bd"/>
</dbReference>
<gene>
    <name evidence="2" type="ORF">BN980_GECA01s00758g</name>
</gene>
<comment type="similarity">
    <text evidence="1">Belongs to the TRAPP small subunits family. BET3 subfamily.</text>
</comment>
<dbReference type="GO" id="GO:0006888">
    <property type="term" value="P:endoplasmic reticulum to Golgi vesicle-mediated transport"/>
    <property type="evidence" value="ECO:0007669"/>
    <property type="project" value="TreeGrafter"/>
</dbReference>
<dbReference type="PANTHER" id="PTHR12817">
    <property type="entry name" value="TRAFFICKING PROTEIN PARTICLE COMPLEX SUBUNIT 6B"/>
    <property type="match status" value="1"/>
</dbReference>
<dbReference type="GO" id="GO:0030008">
    <property type="term" value="C:TRAPP complex"/>
    <property type="evidence" value="ECO:0007669"/>
    <property type="project" value="TreeGrafter"/>
</dbReference>
<proteinExistence type="inferred from homology"/>
<keyword evidence="3" id="KW-1185">Reference proteome</keyword>
<accession>A0A0J9X2F3</accession>
<dbReference type="Proteomes" id="UP000242525">
    <property type="component" value="Unassembled WGS sequence"/>
</dbReference>
<comment type="caution">
    <text evidence="2">The sequence shown here is derived from an EMBL/GenBank/DDBJ whole genome shotgun (WGS) entry which is preliminary data.</text>
</comment>
<protein>
    <submittedName>
        <fullName evidence="2">Similar to Saccharomyces cerevisiae YOR115C TRS33 One of 10 subunits of the transport protein particle (TRAPP) complex of the cis-Golgi</fullName>
    </submittedName>
</protein>
<dbReference type="AlphaFoldDB" id="A0A0J9X2F3"/>
<dbReference type="STRING" id="1173061.A0A0J9X2F3"/>
<reference evidence="2" key="1">
    <citation type="submission" date="2014-03" db="EMBL/GenBank/DDBJ databases">
        <authorList>
            <person name="Casaregola S."/>
        </authorList>
    </citation>
    <scope>NUCLEOTIDE SEQUENCE [LARGE SCALE GENOMIC DNA]</scope>
    <source>
        <strain evidence="2">CLIB 918</strain>
    </source>
</reference>
<dbReference type="GO" id="GO:0005801">
    <property type="term" value="C:cis-Golgi network"/>
    <property type="evidence" value="ECO:0007669"/>
    <property type="project" value="TreeGrafter"/>
</dbReference>
<dbReference type="PANTHER" id="PTHR12817:SF0">
    <property type="entry name" value="GEO08327P1"/>
    <property type="match status" value="1"/>
</dbReference>
<dbReference type="SUPFAM" id="SSF111126">
    <property type="entry name" value="Ligand-binding domain in the NO signalling and Golgi transport"/>
    <property type="match status" value="1"/>
</dbReference>
<evidence type="ECO:0000256" key="1">
    <source>
        <dbReference type="ARBA" id="ARBA00006218"/>
    </source>
</evidence>
<dbReference type="Gene3D" id="3.30.1380.20">
    <property type="entry name" value="Trafficking protein particle complex subunit 3"/>
    <property type="match status" value="1"/>
</dbReference>
<name>A0A0J9X2F3_GEOCN</name>
<sequence>MADQQQLVTPQINASCFDLLIIEIVPLALRVINETTANAGAAGAVNDDDVYYKIEQFGFKLGRNLAEIFTRERERFQNQLDVMKFICKELWPLIFKKQIDNLKTNHRGTYVLIDSNFTFCSKMSTNQSAQNTVKQAMPYLWFPMGIIRGTLSALGVEASLSFESNHLPNVSFNIHTTR</sequence>
<dbReference type="InterPro" id="IPR037992">
    <property type="entry name" value="TRAPPC6/Trs33"/>
</dbReference>
<dbReference type="CDD" id="cd14944">
    <property type="entry name" value="TRAPPC6A_Trs33"/>
    <property type="match status" value="1"/>
</dbReference>
<dbReference type="EMBL" id="CCBN010000001">
    <property type="protein sequence ID" value="CDO51095.1"/>
    <property type="molecule type" value="Genomic_DNA"/>
</dbReference>
<organism evidence="2 3">
    <name type="scientific">Geotrichum candidum</name>
    <name type="common">Oospora lactis</name>
    <name type="synonym">Dipodascus geotrichum</name>
    <dbReference type="NCBI Taxonomy" id="1173061"/>
    <lineage>
        <taxon>Eukaryota</taxon>
        <taxon>Fungi</taxon>
        <taxon>Dikarya</taxon>
        <taxon>Ascomycota</taxon>
        <taxon>Saccharomycotina</taxon>
        <taxon>Dipodascomycetes</taxon>
        <taxon>Dipodascales</taxon>
        <taxon>Dipodascaceae</taxon>
        <taxon>Geotrichum</taxon>
    </lineage>
</organism>
<evidence type="ECO:0000313" key="2">
    <source>
        <dbReference type="EMBL" id="CDO51095.1"/>
    </source>
</evidence>
<dbReference type="GO" id="GO:0005802">
    <property type="term" value="C:trans-Golgi network"/>
    <property type="evidence" value="ECO:0007669"/>
    <property type="project" value="TreeGrafter"/>
</dbReference>
<dbReference type="InterPro" id="IPR007194">
    <property type="entry name" value="TRAPP_component"/>
</dbReference>
<dbReference type="Pfam" id="PF04051">
    <property type="entry name" value="TRAPP"/>
    <property type="match status" value="1"/>
</dbReference>
<evidence type="ECO:0000313" key="3">
    <source>
        <dbReference type="Proteomes" id="UP000242525"/>
    </source>
</evidence>
<dbReference type="OrthoDB" id="941624at2759"/>